<organism evidence="2 3">
    <name type="scientific">Eumeta variegata</name>
    <name type="common">Bagworm moth</name>
    <name type="synonym">Eumeta japonica</name>
    <dbReference type="NCBI Taxonomy" id="151549"/>
    <lineage>
        <taxon>Eukaryota</taxon>
        <taxon>Metazoa</taxon>
        <taxon>Ecdysozoa</taxon>
        <taxon>Arthropoda</taxon>
        <taxon>Hexapoda</taxon>
        <taxon>Insecta</taxon>
        <taxon>Pterygota</taxon>
        <taxon>Neoptera</taxon>
        <taxon>Endopterygota</taxon>
        <taxon>Lepidoptera</taxon>
        <taxon>Glossata</taxon>
        <taxon>Ditrysia</taxon>
        <taxon>Tineoidea</taxon>
        <taxon>Psychidae</taxon>
        <taxon>Oiketicinae</taxon>
        <taxon>Eumeta</taxon>
    </lineage>
</organism>
<dbReference type="AlphaFoldDB" id="A0A4C1YHR2"/>
<feature type="region of interest" description="Disordered" evidence="1">
    <location>
        <begin position="32"/>
        <end position="72"/>
    </location>
</feature>
<evidence type="ECO:0000313" key="2">
    <source>
        <dbReference type="EMBL" id="GBP75901.1"/>
    </source>
</evidence>
<feature type="compositionally biased region" description="Pro residues" evidence="1">
    <location>
        <begin position="39"/>
        <end position="51"/>
    </location>
</feature>
<evidence type="ECO:0000313" key="3">
    <source>
        <dbReference type="Proteomes" id="UP000299102"/>
    </source>
</evidence>
<comment type="caution">
    <text evidence="2">The sequence shown here is derived from an EMBL/GenBank/DDBJ whole genome shotgun (WGS) entry which is preliminary data.</text>
</comment>
<dbReference type="EMBL" id="BGZK01001266">
    <property type="protein sequence ID" value="GBP75901.1"/>
    <property type="molecule type" value="Genomic_DNA"/>
</dbReference>
<gene>
    <name evidence="2" type="ORF">EVAR_11013_1</name>
</gene>
<sequence length="72" mass="7912">MRGLCTRPPPSPLMDLHHPPMTFSEIDFANPPILSAYAPRPPPRPPPPTSPLRPATPAGRHFYYSRGSGLVK</sequence>
<proteinExistence type="predicted"/>
<name>A0A4C1YHR2_EUMVA</name>
<keyword evidence="3" id="KW-1185">Reference proteome</keyword>
<dbReference type="Proteomes" id="UP000299102">
    <property type="component" value="Unassembled WGS sequence"/>
</dbReference>
<protein>
    <submittedName>
        <fullName evidence="2">Uncharacterized protein</fullName>
    </submittedName>
</protein>
<reference evidence="2 3" key="1">
    <citation type="journal article" date="2019" name="Commun. Biol.">
        <title>The bagworm genome reveals a unique fibroin gene that provides high tensile strength.</title>
        <authorList>
            <person name="Kono N."/>
            <person name="Nakamura H."/>
            <person name="Ohtoshi R."/>
            <person name="Tomita M."/>
            <person name="Numata K."/>
            <person name="Arakawa K."/>
        </authorList>
    </citation>
    <scope>NUCLEOTIDE SEQUENCE [LARGE SCALE GENOMIC DNA]</scope>
</reference>
<evidence type="ECO:0000256" key="1">
    <source>
        <dbReference type="SAM" id="MobiDB-lite"/>
    </source>
</evidence>
<accession>A0A4C1YHR2</accession>